<dbReference type="EMBL" id="PGCK01000001">
    <property type="protein sequence ID" value="MCD1293451.1"/>
    <property type="molecule type" value="Genomic_DNA"/>
</dbReference>
<keyword evidence="1" id="KW-1133">Transmembrane helix</keyword>
<dbReference type="Proteomes" id="UP001320159">
    <property type="component" value="Unassembled WGS sequence"/>
</dbReference>
<keyword evidence="1" id="KW-0472">Membrane</keyword>
<keyword evidence="3" id="KW-1185">Reference proteome</keyword>
<reference evidence="2 3" key="1">
    <citation type="submission" date="2017-11" db="EMBL/GenBank/DDBJ databases">
        <title>Isolation and Characterization of Family Methanocellaceae Species from Potential Methane Hydrate Area Offshore Southwestern Taiwan.</title>
        <authorList>
            <person name="Zhang W.-L."/>
            <person name="Chen W.-C."/>
            <person name="Lai M.-C."/>
            <person name="Chen S.-C."/>
        </authorList>
    </citation>
    <scope>NUCLEOTIDE SEQUENCE [LARGE SCALE GENOMIC DNA]</scope>
    <source>
        <strain evidence="2 3">CWC-04</strain>
    </source>
</reference>
<feature type="transmembrane region" description="Helical" evidence="1">
    <location>
        <begin position="6"/>
        <end position="27"/>
    </location>
</feature>
<keyword evidence="1" id="KW-0812">Transmembrane</keyword>
<evidence type="ECO:0000256" key="1">
    <source>
        <dbReference type="SAM" id="Phobius"/>
    </source>
</evidence>
<accession>A0AAP2RAS0</accession>
<feature type="transmembrane region" description="Helical" evidence="1">
    <location>
        <begin position="61"/>
        <end position="84"/>
    </location>
</feature>
<gene>
    <name evidence="2" type="ORF">CUJ83_00365</name>
</gene>
<feature type="transmembrane region" description="Helical" evidence="1">
    <location>
        <begin position="151"/>
        <end position="169"/>
    </location>
</feature>
<proteinExistence type="predicted"/>
<name>A0AAP2RAS0_9EURY</name>
<comment type="caution">
    <text evidence="2">The sequence shown here is derived from an EMBL/GenBank/DDBJ whole genome shotgun (WGS) entry which is preliminary data.</text>
</comment>
<feature type="transmembrane region" description="Helical" evidence="1">
    <location>
        <begin position="39"/>
        <end position="55"/>
    </location>
</feature>
<sequence length="185" mass="20006">MRKTYFSLYELTILSLLGALVFILRVYLRVPMHIPGKSGLFWVIPIILGVAIVSRPGSGTYIGFISGVLAAFLGMGDSGIFDFFKYLTMGITIDVLGQVFKGHLTNPIVGIMLGAAGNLSKMVVNYYVDVMLGVPASFILMGIGLASVSHFIFGGLGGLIASILLNRLYRAGVIRKNEQRTPDRS</sequence>
<dbReference type="AlphaFoldDB" id="A0AAP2RAS0"/>
<feature type="transmembrane region" description="Helical" evidence="1">
    <location>
        <begin position="126"/>
        <end position="145"/>
    </location>
</feature>
<organism evidence="2 3">
    <name type="scientific">Methanooceanicella nereidis</name>
    <dbReference type="NCBI Taxonomy" id="2052831"/>
    <lineage>
        <taxon>Archaea</taxon>
        <taxon>Methanobacteriati</taxon>
        <taxon>Methanobacteriota</taxon>
        <taxon>Stenosarchaea group</taxon>
        <taxon>Methanomicrobia</taxon>
        <taxon>Methanocellales</taxon>
        <taxon>Methanocellaceae</taxon>
        <taxon>Methanooceanicella</taxon>
    </lineage>
</organism>
<dbReference type="RefSeq" id="WP_230739273.1">
    <property type="nucleotide sequence ID" value="NZ_PGCK01000001.1"/>
</dbReference>
<evidence type="ECO:0000313" key="3">
    <source>
        <dbReference type="Proteomes" id="UP001320159"/>
    </source>
</evidence>
<protein>
    <submittedName>
        <fullName evidence="2">Cobalt ABC transporter permease</fullName>
    </submittedName>
</protein>
<evidence type="ECO:0000313" key="2">
    <source>
        <dbReference type="EMBL" id="MCD1293451.1"/>
    </source>
</evidence>